<evidence type="ECO:0000313" key="2">
    <source>
        <dbReference type="EMBL" id="RHZ87242.1"/>
    </source>
</evidence>
<feature type="domain" description="BTB" evidence="1">
    <location>
        <begin position="1007"/>
        <end position="1069"/>
    </location>
</feature>
<dbReference type="SUPFAM" id="SSF54695">
    <property type="entry name" value="POZ domain"/>
    <property type="match status" value="1"/>
</dbReference>
<dbReference type="Proteomes" id="UP000266861">
    <property type="component" value="Unassembled WGS sequence"/>
</dbReference>
<organism evidence="2 3">
    <name type="scientific">Diversispora epigaea</name>
    <dbReference type="NCBI Taxonomy" id="1348612"/>
    <lineage>
        <taxon>Eukaryota</taxon>
        <taxon>Fungi</taxon>
        <taxon>Fungi incertae sedis</taxon>
        <taxon>Mucoromycota</taxon>
        <taxon>Glomeromycotina</taxon>
        <taxon>Glomeromycetes</taxon>
        <taxon>Diversisporales</taxon>
        <taxon>Diversisporaceae</taxon>
        <taxon>Diversispora</taxon>
    </lineage>
</organism>
<name>A0A397JJ01_9GLOM</name>
<dbReference type="Pfam" id="PF00651">
    <property type="entry name" value="BTB"/>
    <property type="match status" value="1"/>
</dbReference>
<protein>
    <recommendedName>
        <fullName evidence="1">BTB domain-containing protein</fullName>
    </recommendedName>
</protein>
<accession>A0A397JJ01</accession>
<dbReference type="AlphaFoldDB" id="A0A397JJ01"/>
<dbReference type="GO" id="GO:0030544">
    <property type="term" value="F:Hsp70 protein binding"/>
    <property type="evidence" value="ECO:0007669"/>
    <property type="project" value="TreeGrafter"/>
</dbReference>
<dbReference type="SMART" id="SM00225">
    <property type="entry name" value="BTB"/>
    <property type="match status" value="1"/>
</dbReference>
<gene>
    <name evidence="2" type="ORF">Glove_38g43</name>
</gene>
<dbReference type="STRING" id="1348612.A0A397JJ01"/>
<evidence type="ECO:0000259" key="1">
    <source>
        <dbReference type="PROSITE" id="PS50097"/>
    </source>
</evidence>
<evidence type="ECO:0000313" key="3">
    <source>
        <dbReference type="Proteomes" id="UP000266861"/>
    </source>
</evidence>
<dbReference type="Gene3D" id="3.30.710.10">
    <property type="entry name" value="Potassium Channel Kv1.1, Chain A"/>
    <property type="match status" value="1"/>
</dbReference>
<proteinExistence type="predicted"/>
<dbReference type="OrthoDB" id="1262810at2759"/>
<reference evidence="2 3" key="1">
    <citation type="submission" date="2018-08" db="EMBL/GenBank/DDBJ databases">
        <title>Genome and evolution of the arbuscular mycorrhizal fungus Diversispora epigaea (formerly Glomus versiforme) and its bacterial endosymbionts.</title>
        <authorList>
            <person name="Sun X."/>
            <person name="Fei Z."/>
            <person name="Harrison M."/>
        </authorList>
    </citation>
    <scope>NUCLEOTIDE SEQUENCE [LARGE SCALE GENOMIC DNA]</scope>
    <source>
        <strain evidence="2 3">IT104</strain>
    </source>
</reference>
<dbReference type="PANTHER" id="PTHR15600">
    <property type="entry name" value="SACSIN"/>
    <property type="match status" value="1"/>
</dbReference>
<dbReference type="PANTHER" id="PTHR15600:SF42">
    <property type="entry name" value="SACSIN"/>
    <property type="match status" value="1"/>
</dbReference>
<dbReference type="PROSITE" id="PS50097">
    <property type="entry name" value="BTB"/>
    <property type="match status" value="1"/>
</dbReference>
<dbReference type="InterPro" id="IPR052972">
    <property type="entry name" value="Sacsin_chaperone_reg"/>
</dbReference>
<dbReference type="InterPro" id="IPR011333">
    <property type="entry name" value="SKP1/BTB/POZ_sf"/>
</dbReference>
<keyword evidence="3" id="KW-1185">Reference proteome</keyword>
<dbReference type="InterPro" id="IPR000210">
    <property type="entry name" value="BTB/POZ_dom"/>
</dbReference>
<sequence>MHLEKNSSPNDIKSLWEVKLTNLNDELRKKRCFADEGAKVFPLEIEMLVGVEKETQSWMICIGGEGEIKEQELKSFAKKNKMKARGGVAALYSASKEYKEKGRLYSFLPLPQKTSLPVHLNGIWASSSVRENILLSNDNLAELDRSKLEWNRFILLEILPPLYVKLLKALVKFEEKRDVKHKKPIIDLFWPLPDSQLDYITEFGIKVLKALPTNVPLFWSIFFEGGSYVNLDEACFGHEYDDLFIFKILADYGNKSVKLTEKQLDGFKKAEIDFSLISPKQVHETLKNQDISKHYDWNDLIKLLKFFIKDKDYSHLKDIEILPLANNEFAKFGDPTNYYLATKGQRDLLPNVGNHHFVHDICVFSDKILKEIFNSKKFQDQTNVKKFDAKTLAQLLDFELIHKSIPNWDPNSHNIPNKNWIDEIWNIILNSKANLNLFEQFPILDICYPCSELTFLNSRMPVLECSQNMGQNDQELVDILCKFGHKFTLRRTTDISKNYIIKRTPGNVIKLIDEARTKKNKVFSCLSENEICSIRNYIVNNWWHLKSESKYNHILRKLSIWPTFPKKNEYKSPPDGLLFPEKISMFSLESRYTKQAEKPLFFCQDDQERNILKELGANVLGLSDFVRSYFEFPRKLEGNYVQFIKSILKSPNFREIESWISNKCVIPQRFSKNLKYARDLYDYNVDLFRITFESSEKFLHHELQSDSECLEVIKRMGFKDTVTVENFLSCARAIDEDSQNRRSRINENVLNHRAVQVVNYLYDNFNNLPFSENEWSNLVSIRFVPTSNIDSLYSEIIPQKFKNFGKFQCFKSLCLPKYKSIAWTQVGFLDVSVIPSQDSSILKKEKFGTPSADQVLDHLREIAENIFKPESRKLDKLGNLNFRNILNDIYKFLDSACEDEVLELGKCDFKTKERIFLNIDPNENPYDARNWVAASELILNVSRKEDGFVKDSLSKYESLLKTAGSGKVFIPRITPNFTTNNNTPNVPQSQRVFDGLTKFLLDGSHLHDVTFIVKNEEIRANRYVLAAASDYFYNMFCKNYQESNPTEPPEIPGCDIDPKSFRIFLSWLYGEPHENILGTTNSEIDILSDESNSNNGSDFSNDSNDENAIREVNEELFCLLMDLLKASDYYNDKILKDKLEAKLAIHVKLINVEEIRDHANKCQATYLRDYCEKFIETNSDLL</sequence>
<dbReference type="CDD" id="cd18186">
    <property type="entry name" value="BTB_POZ_ZBTB_KLHL-like"/>
    <property type="match status" value="1"/>
</dbReference>
<comment type="caution">
    <text evidence="2">The sequence shown here is derived from an EMBL/GenBank/DDBJ whole genome shotgun (WGS) entry which is preliminary data.</text>
</comment>
<dbReference type="EMBL" id="PQFF01000036">
    <property type="protein sequence ID" value="RHZ87242.1"/>
    <property type="molecule type" value="Genomic_DNA"/>
</dbReference>